<keyword evidence="2" id="KW-1185">Reference proteome</keyword>
<proteinExistence type="predicted"/>
<name>A0A1G8N8F7_9RHOB</name>
<dbReference type="GO" id="GO:0042597">
    <property type="term" value="C:periplasmic space"/>
    <property type="evidence" value="ECO:0007669"/>
    <property type="project" value="InterPro"/>
</dbReference>
<organism evidence="1 2">
    <name type="scientific">Lutimaribacter saemankumensis</name>
    <dbReference type="NCBI Taxonomy" id="490829"/>
    <lineage>
        <taxon>Bacteria</taxon>
        <taxon>Pseudomonadati</taxon>
        <taxon>Pseudomonadota</taxon>
        <taxon>Alphaproteobacteria</taxon>
        <taxon>Rhodobacterales</taxon>
        <taxon>Roseobacteraceae</taxon>
        <taxon>Lutimaribacter</taxon>
    </lineage>
</organism>
<sequence>MRKSIRRLIAVTIAGFGIGAGPFAALAEKAPYAGMDARDIASLSQEDVDAILAGRGWGLALPAELGGYPGPLHILELADDLNLSDTQRAEVQAVYDAMKADAQKAGSAYVEAEAMLSHMFRMGHADPQRLELMLKRSSDALAELRAVHLRAHLTVTPMLTEDQKEIYARERGYAGGHGHAGHGGHANH</sequence>
<dbReference type="Proteomes" id="UP000199340">
    <property type="component" value="Unassembled WGS sequence"/>
</dbReference>
<reference evidence="1 2" key="1">
    <citation type="submission" date="2016-10" db="EMBL/GenBank/DDBJ databases">
        <authorList>
            <person name="de Groot N.N."/>
        </authorList>
    </citation>
    <scope>NUCLEOTIDE SEQUENCE [LARGE SCALE GENOMIC DNA]</scope>
    <source>
        <strain evidence="1 2">DSM 28010</strain>
    </source>
</reference>
<dbReference type="Gene3D" id="1.20.120.1490">
    <property type="match status" value="1"/>
</dbReference>
<dbReference type="EMBL" id="FNEB01000005">
    <property type="protein sequence ID" value="SDI76403.1"/>
    <property type="molecule type" value="Genomic_DNA"/>
</dbReference>
<evidence type="ECO:0000313" key="1">
    <source>
        <dbReference type="EMBL" id="SDI76403.1"/>
    </source>
</evidence>
<accession>A0A1G8N8F7</accession>
<gene>
    <name evidence="1" type="ORF">SAMN05421850_105105</name>
</gene>
<dbReference type="RefSeq" id="WP_090028731.1">
    <property type="nucleotide sequence ID" value="NZ_FNEB01000005.1"/>
</dbReference>
<dbReference type="OrthoDB" id="7353511at2"/>
<protein>
    <submittedName>
        <fullName evidence="1">LTXXQ motif family protein</fullName>
    </submittedName>
</protein>
<dbReference type="AlphaFoldDB" id="A0A1G8N8F7"/>
<dbReference type="STRING" id="490829.SAMN05421850_105105"/>
<evidence type="ECO:0000313" key="2">
    <source>
        <dbReference type="Proteomes" id="UP000199340"/>
    </source>
</evidence>